<comment type="subcellular location">
    <subcellularLocation>
        <location evidence="1">Cell envelope</location>
    </subcellularLocation>
</comment>
<evidence type="ECO:0000256" key="2">
    <source>
        <dbReference type="ARBA" id="ARBA00007639"/>
    </source>
</evidence>
<gene>
    <name evidence="6" type="ORF">IQ10_03173</name>
</gene>
<evidence type="ECO:0000259" key="5">
    <source>
        <dbReference type="Pfam" id="PF13407"/>
    </source>
</evidence>
<dbReference type="Pfam" id="PF13407">
    <property type="entry name" value="Peripla_BP_4"/>
    <property type="match status" value="1"/>
</dbReference>
<comment type="caution">
    <text evidence="6">The sequence shown here is derived from an EMBL/GenBank/DDBJ whole genome shotgun (WGS) entry which is preliminary data.</text>
</comment>
<dbReference type="InterPro" id="IPR028082">
    <property type="entry name" value="Peripla_BP_I"/>
</dbReference>
<evidence type="ECO:0000256" key="3">
    <source>
        <dbReference type="ARBA" id="ARBA00022729"/>
    </source>
</evidence>
<dbReference type="PANTHER" id="PTHR46847">
    <property type="entry name" value="D-ALLOSE-BINDING PERIPLASMIC PROTEIN-RELATED"/>
    <property type="match status" value="1"/>
</dbReference>
<keyword evidence="3 4" id="KW-0732">Signal</keyword>
<keyword evidence="7" id="KW-1185">Reference proteome</keyword>
<dbReference type="PANTHER" id="PTHR46847:SF1">
    <property type="entry name" value="D-ALLOSE-BINDING PERIPLASMIC PROTEIN-RELATED"/>
    <property type="match status" value="1"/>
</dbReference>
<evidence type="ECO:0000256" key="1">
    <source>
        <dbReference type="ARBA" id="ARBA00004196"/>
    </source>
</evidence>
<dbReference type="AlphaFoldDB" id="A0A562QBF7"/>
<dbReference type="RefSeq" id="WP_144451395.1">
    <property type="nucleotide sequence ID" value="NZ_VLKZ01000010.1"/>
</dbReference>
<comment type="similarity">
    <text evidence="2">Belongs to the bacterial solute-binding protein 2 family.</text>
</comment>
<dbReference type="GO" id="GO:0030313">
    <property type="term" value="C:cell envelope"/>
    <property type="evidence" value="ECO:0007669"/>
    <property type="project" value="UniProtKB-SubCell"/>
</dbReference>
<reference evidence="6 7" key="1">
    <citation type="journal article" date="2015" name="Stand. Genomic Sci.">
        <title>Genomic Encyclopedia of Bacterial and Archaeal Type Strains, Phase III: the genomes of soil and plant-associated and newly described type strains.</title>
        <authorList>
            <person name="Whitman W.B."/>
            <person name="Woyke T."/>
            <person name="Klenk H.P."/>
            <person name="Zhou Y."/>
            <person name="Lilburn T.G."/>
            <person name="Beck B.J."/>
            <person name="De Vos P."/>
            <person name="Vandamme P."/>
            <person name="Eisen J.A."/>
            <person name="Garrity G."/>
            <person name="Hugenholtz P."/>
            <person name="Kyrpides N.C."/>
        </authorList>
    </citation>
    <scope>NUCLEOTIDE SEQUENCE [LARGE SCALE GENOMIC DNA]</scope>
    <source>
        <strain evidence="6 7">CGMCC 1.10116</strain>
    </source>
</reference>
<dbReference type="OrthoDB" id="1957427at2"/>
<accession>A0A562QBF7</accession>
<dbReference type="Proteomes" id="UP000315711">
    <property type="component" value="Unassembled WGS sequence"/>
</dbReference>
<dbReference type="InterPro" id="IPR025997">
    <property type="entry name" value="SBP_2_dom"/>
</dbReference>
<evidence type="ECO:0000313" key="6">
    <source>
        <dbReference type="EMBL" id="TWI54072.1"/>
    </source>
</evidence>
<name>A0A562QBF7_9BACI</name>
<evidence type="ECO:0000256" key="4">
    <source>
        <dbReference type="SAM" id="SignalP"/>
    </source>
</evidence>
<evidence type="ECO:0000313" key="7">
    <source>
        <dbReference type="Proteomes" id="UP000315711"/>
    </source>
</evidence>
<organism evidence="6 7">
    <name type="scientific">Halalkalibacter nanhaiisediminis</name>
    <dbReference type="NCBI Taxonomy" id="688079"/>
    <lineage>
        <taxon>Bacteria</taxon>
        <taxon>Bacillati</taxon>
        <taxon>Bacillota</taxon>
        <taxon>Bacilli</taxon>
        <taxon>Bacillales</taxon>
        <taxon>Bacillaceae</taxon>
        <taxon>Halalkalibacter</taxon>
    </lineage>
</organism>
<feature type="chain" id="PRO_5039411623" evidence="4">
    <location>
        <begin position="22"/>
        <end position="395"/>
    </location>
</feature>
<dbReference type="PROSITE" id="PS51257">
    <property type="entry name" value="PROKAR_LIPOPROTEIN"/>
    <property type="match status" value="1"/>
</dbReference>
<feature type="signal peptide" evidence="4">
    <location>
        <begin position="1"/>
        <end position="21"/>
    </location>
</feature>
<dbReference type="Gene3D" id="3.40.50.2300">
    <property type="match status" value="2"/>
</dbReference>
<feature type="domain" description="Periplasmic binding protein" evidence="5">
    <location>
        <begin position="99"/>
        <end position="356"/>
    </location>
</feature>
<dbReference type="SUPFAM" id="SSF53822">
    <property type="entry name" value="Periplasmic binding protein-like I"/>
    <property type="match status" value="1"/>
</dbReference>
<dbReference type="EMBL" id="VLKZ01000010">
    <property type="protein sequence ID" value="TWI54072.1"/>
    <property type="molecule type" value="Genomic_DNA"/>
</dbReference>
<proteinExistence type="inferred from homology"/>
<protein>
    <submittedName>
        <fullName evidence="6">Ribose transport system substrate-binding protein</fullName>
    </submittedName>
</protein>
<sequence>MKKKTSLFLTLALSSSLLLVACGNQEASNADATEGAGTESTTEETREVATAGPITINPNIPDKEILDKGPHGEDAASAKELELTEAEVEEIKAGEYTAAIVMHYAGTDYMTAQVQALEATFERMGIEVIAVTDAQFSAEKQVTDLESVLARNPDVIVTVPVDPVSTASAYKRAADAGVKLVFMDGVANDLVPGEDYVSIVSGDNAGNGVVAAELMGEQLGGEGKIGVIYHDADFFVTAQRTAAFEETIAEKYPNMEIVARGGITGPNDGEEVAAAMLTRNPDLDGIFVVWDVPAEGAISAAKNAGKSDLVITTTDLGTRVGLEMATGGPIKGIGAQLPYDQGIAEAILAGYALLDKEAPPYVTTPALEVTQDNLLDSWKLVYGVDAPDVLQDAFE</sequence>
<dbReference type="GO" id="GO:0030246">
    <property type="term" value="F:carbohydrate binding"/>
    <property type="evidence" value="ECO:0007669"/>
    <property type="project" value="UniProtKB-ARBA"/>
</dbReference>
<dbReference type="CDD" id="cd06316">
    <property type="entry name" value="PBP1_ABC_sugar_binding-like"/>
    <property type="match status" value="1"/>
</dbReference>